<name>A0ABW1UL52_9LACO</name>
<protein>
    <submittedName>
        <fullName evidence="1">Uncharacterized protein</fullName>
    </submittedName>
</protein>
<organism evidence="1 2">
    <name type="scientific">Lapidilactobacillus achengensis</name>
    <dbReference type="NCBI Taxonomy" id="2486000"/>
    <lineage>
        <taxon>Bacteria</taxon>
        <taxon>Bacillati</taxon>
        <taxon>Bacillota</taxon>
        <taxon>Bacilli</taxon>
        <taxon>Lactobacillales</taxon>
        <taxon>Lactobacillaceae</taxon>
        <taxon>Lapidilactobacillus</taxon>
    </lineage>
</organism>
<proteinExistence type="predicted"/>
<evidence type="ECO:0000313" key="2">
    <source>
        <dbReference type="Proteomes" id="UP001596310"/>
    </source>
</evidence>
<accession>A0ABW1UL52</accession>
<dbReference type="RefSeq" id="WP_125599635.1">
    <property type="nucleotide sequence ID" value="NZ_JBHSSM010000007.1"/>
</dbReference>
<sequence length="139" mass="15231">MAGVARERNRLGLLLRTGTWWASFEANPQSVRLVFKSSLVLSGKAAKDNFTTEPRSPSRLLGRIELICNRDEGLDEVLLQDRGQKIALFVVVRQCQQISETAGVGGFGVDATASGRLSWLERGGHRLKPIRKPSGLSSN</sequence>
<dbReference type="EMBL" id="JBHSSM010000007">
    <property type="protein sequence ID" value="MFC6314388.1"/>
    <property type="molecule type" value="Genomic_DNA"/>
</dbReference>
<reference evidence="2" key="1">
    <citation type="journal article" date="2019" name="Int. J. Syst. Evol. Microbiol.">
        <title>The Global Catalogue of Microorganisms (GCM) 10K type strain sequencing project: providing services to taxonomists for standard genome sequencing and annotation.</title>
        <authorList>
            <consortium name="The Broad Institute Genomics Platform"/>
            <consortium name="The Broad Institute Genome Sequencing Center for Infectious Disease"/>
            <person name="Wu L."/>
            <person name="Ma J."/>
        </authorList>
    </citation>
    <scope>NUCLEOTIDE SEQUENCE [LARGE SCALE GENOMIC DNA]</scope>
    <source>
        <strain evidence="2">CCM 8897</strain>
    </source>
</reference>
<dbReference type="Proteomes" id="UP001596310">
    <property type="component" value="Unassembled WGS sequence"/>
</dbReference>
<gene>
    <name evidence="1" type="ORF">ACFQHW_02260</name>
</gene>
<keyword evidence="2" id="KW-1185">Reference proteome</keyword>
<comment type="caution">
    <text evidence="1">The sequence shown here is derived from an EMBL/GenBank/DDBJ whole genome shotgun (WGS) entry which is preliminary data.</text>
</comment>
<evidence type="ECO:0000313" key="1">
    <source>
        <dbReference type="EMBL" id="MFC6314388.1"/>
    </source>
</evidence>